<dbReference type="GO" id="GO:0009146">
    <property type="term" value="P:purine nucleoside triphosphate catabolic process"/>
    <property type="evidence" value="ECO:0007669"/>
    <property type="project" value="UniProtKB-UniRule"/>
</dbReference>
<evidence type="ECO:0000313" key="12">
    <source>
        <dbReference type="EMBL" id="QDU59484.1"/>
    </source>
</evidence>
<protein>
    <recommendedName>
        <fullName evidence="10">dITP/XTP pyrophosphatase</fullName>
        <ecNumber evidence="10">3.6.1.66</ecNumber>
    </recommendedName>
    <alternativeName>
        <fullName evidence="10">Non-canonical purine NTP pyrophosphatase</fullName>
    </alternativeName>
    <alternativeName>
        <fullName evidence="10">Non-standard purine NTP pyrophosphatase</fullName>
    </alternativeName>
    <alternativeName>
        <fullName evidence="10">Nucleoside-triphosphate diphosphatase</fullName>
    </alternativeName>
    <alternativeName>
        <fullName evidence="10">Nucleoside-triphosphate pyrophosphatase</fullName>
        <shortName evidence="10">NTPase</shortName>
    </alternativeName>
</protein>
<dbReference type="GO" id="GO:0036222">
    <property type="term" value="F:XTP diphosphatase activity"/>
    <property type="evidence" value="ECO:0007669"/>
    <property type="project" value="UniProtKB-UniRule"/>
</dbReference>
<proteinExistence type="inferred from homology"/>
<dbReference type="SUPFAM" id="SSF52972">
    <property type="entry name" value="ITPase-like"/>
    <property type="match status" value="1"/>
</dbReference>
<evidence type="ECO:0000256" key="11">
    <source>
        <dbReference type="RuleBase" id="RU003781"/>
    </source>
</evidence>
<comment type="subunit">
    <text evidence="2 10">Homodimer.</text>
</comment>
<dbReference type="FunFam" id="3.90.950.10:FF:000001">
    <property type="entry name" value="dITP/XTP pyrophosphatase"/>
    <property type="match status" value="1"/>
</dbReference>
<dbReference type="GO" id="GO:0017111">
    <property type="term" value="F:ribonucleoside triphosphate phosphatase activity"/>
    <property type="evidence" value="ECO:0007669"/>
    <property type="project" value="InterPro"/>
</dbReference>
<dbReference type="InterPro" id="IPR029001">
    <property type="entry name" value="ITPase-like_fam"/>
</dbReference>
<feature type="binding site" evidence="10">
    <location>
        <position position="73"/>
    </location>
    <ligand>
        <name>substrate</name>
    </ligand>
</feature>
<sequence>MSQPKLVLGTRNLKKRDELETLLGVKGLAVVTLADYDEVPEVVEDGATFMANARKKAIELSQALGVWVLGEDSGLCVDAIDGAPGIYSARYSGEPCDDERNNDKLLDALADVPDERRTAHYVCTIAIADPTGTIRGEAEGKCHGRIIRERRGGNGFGYDPLFLIPSEGRTFGELSSEFKHSCSHRSVAVRELRPQVVSLLEAGAWSMG</sequence>
<reference evidence="12 13" key="1">
    <citation type="submission" date="2019-02" db="EMBL/GenBank/DDBJ databases">
        <title>Deep-cultivation of Planctomycetes and their phenomic and genomic characterization uncovers novel biology.</title>
        <authorList>
            <person name="Wiegand S."/>
            <person name="Jogler M."/>
            <person name="Boedeker C."/>
            <person name="Pinto D."/>
            <person name="Vollmers J."/>
            <person name="Rivas-Marin E."/>
            <person name="Kohn T."/>
            <person name="Peeters S.H."/>
            <person name="Heuer A."/>
            <person name="Rast P."/>
            <person name="Oberbeckmann S."/>
            <person name="Bunk B."/>
            <person name="Jeske O."/>
            <person name="Meyerdierks A."/>
            <person name="Storesund J.E."/>
            <person name="Kallscheuer N."/>
            <person name="Luecker S."/>
            <person name="Lage O.M."/>
            <person name="Pohl T."/>
            <person name="Merkel B.J."/>
            <person name="Hornburger P."/>
            <person name="Mueller R.-W."/>
            <person name="Bruemmer F."/>
            <person name="Labrenz M."/>
            <person name="Spormann A.M."/>
            <person name="Op den Camp H."/>
            <person name="Overmann J."/>
            <person name="Amann R."/>
            <person name="Jetten M.S.M."/>
            <person name="Mascher T."/>
            <person name="Medema M.H."/>
            <person name="Devos D.P."/>
            <person name="Kaster A.-K."/>
            <person name="Ovreas L."/>
            <person name="Rohde M."/>
            <person name="Galperin M.Y."/>
            <person name="Jogler C."/>
        </authorList>
    </citation>
    <scope>NUCLEOTIDE SEQUENCE [LARGE SCALE GENOMIC DNA]</scope>
    <source>
        <strain evidence="12 13">Pan216</strain>
    </source>
</reference>
<dbReference type="Gene3D" id="3.90.950.10">
    <property type="match status" value="1"/>
</dbReference>
<dbReference type="OrthoDB" id="9807456at2"/>
<gene>
    <name evidence="12" type="ORF">Pan216_03120</name>
</gene>
<feature type="binding site" evidence="10">
    <location>
        <begin position="156"/>
        <end position="159"/>
    </location>
    <ligand>
        <name>substrate</name>
    </ligand>
</feature>
<comment type="caution">
    <text evidence="10">Lacks conserved residue(s) required for the propagation of feature annotation.</text>
</comment>
<dbReference type="Pfam" id="PF01725">
    <property type="entry name" value="Ham1p_like"/>
    <property type="match status" value="1"/>
</dbReference>
<keyword evidence="4 10" id="KW-0547">Nucleotide-binding</keyword>
<dbReference type="HAMAP" id="MF_01405">
    <property type="entry name" value="Non_canon_purine_NTPase"/>
    <property type="match status" value="1"/>
</dbReference>
<feature type="binding site" evidence="10">
    <location>
        <begin position="184"/>
        <end position="185"/>
    </location>
    <ligand>
        <name>substrate</name>
    </ligand>
</feature>
<feature type="binding site" evidence="10">
    <location>
        <begin position="10"/>
        <end position="15"/>
    </location>
    <ligand>
        <name>substrate</name>
    </ligand>
</feature>
<evidence type="ECO:0000256" key="5">
    <source>
        <dbReference type="ARBA" id="ARBA00022801"/>
    </source>
</evidence>
<comment type="catalytic activity">
    <reaction evidence="8 10">
        <text>dITP + H2O = dIMP + diphosphate + H(+)</text>
        <dbReference type="Rhea" id="RHEA:28342"/>
        <dbReference type="ChEBI" id="CHEBI:15377"/>
        <dbReference type="ChEBI" id="CHEBI:15378"/>
        <dbReference type="ChEBI" id="CHEBI:33019"/>
        <dbReference type="ChEBI" id="CHEBI:61194"/>
        <dbReference type="ChEBI" id="CHEBI:61382"/>
        <dbReference type="EC" id="3.6.1.66"/>
    </reaction>
</comment>
<dbReference type="GO" id="GO:0046872">
    <property type="term" value="F:metal ion binding"/>
    <property type="evidence" value="ECO:0007669"/>
    <property type="project" value="UniProtKB-KW"/>
</dbReference>
<evidence type="ECO:0000256" key="10">
    <source>
        <dbReference type="HAMAP-Rule" id="MF_01405"/>
    </source>
</evidence>
<dbReference type="RefSeq" id="WP_145253828.1">
    <property type="nucleotide sequence ID" value="NZ_CP036279.1"/>
</dbReference>
<dbReference type="KEGG" id="knv:Pan216_03120"/>
<accession>A0A518AXP6</accession>
<comment type="cofactor">
    <cofactor evidence="10">
        <name>Mg(2+)</name>
        <dbReference type="ChEBI" id="CHEBI:18420"/>
    </cofactor>
    <text evidence="10">Binds 1 Mg(2+) ion per subunit.</text>
</comment>
<feature type="active site" description="Proton acceptor" evidence="10">
    <location>
        <position position="72"/>
    </location>
</feature>
<dbReference type="PANTHER" id="PTHR11067:SF9">
    <property type="entry name" value="INOSINE TRIPHOSPHATE PYROPHOSPHATASE"/>
    <property type="match status" value="1"/>
</dbReference>
<comment type="catalytic activity">
    <reaction evidence="10">
        <text>ITP + H2O = IMP + diphosphate + H(+)</text>
        <dbReference type="Rhea" id="RHEA:29399"/>
        <dbReference type="ChEBI" id="CHEBI:15377"/>
        <dbReference type="ChEBI" id="CHEBI:15378"/>
        <dbReference type="ChEBI" id="CHEBI:33019"/>
        <dbReference type="ChEBI" id="CHEBI:58053"/>
        <dbReference type="ChEBI" id="CHEBI:61402"/>
        <dbReference type="EC" id="3.6.1.66"/>
    </reaction>
</comment>
<dbReference type="GO" id="GO:0009117">
    <property type="term" value="P:nucleotide metabolic process"/>
    <property type="evidence" value="ECO:0007669"/>
    <property type="project" value="UniProtKB-KW"/>
</dbReference>
<keyword evidence="6 10" id="KW-0460">Magnesium</keyword>
<keyword evidence="3 10" id="KW-0479">Metal-binding</keyword>
<dbReference type="GO" id="GO:0036220">
    <property type="term" value="F:ITP diphosphatase activity"/>
    <property type="evidence" value="ECO:0007669"/>
    <property type="project" value="UniProtKB-UniRule"/>
</dbReference>
<dbReference type="AlphaFoldDB" id="A0A518AXP6"/>
<feature type="binding site" evidence="10">
    <location>
        <position position="72"/>
    </location>
    <ligand>
        <name>Mg(2+)</name>
        <dbReference type="ChEBI" id="CHEBI:18420"/>
    </ligand>
</feature>
<evidence type="ECO:0000256" key="4">
    <source>
        <dbReference type="ARBA" id="ARBA00022741"/>
    </source>
</evidence>
<evidence type="ECO:0000256" key="9">
    <source>
        <dbReference type="ARBA" id="ARBA00052017"/>
    </source>
</evidence>
<feature type="binding site" evidence="10">
    <location>
        <position position="179"/>
    </location>
    <ligand>
        <name>substrate</name>
    </ligand>
</feature>
<comment type="catalytic activity">
    <reaction evidence="9 10">
        <text>XTP + H2O = XMP + diphosphate + H(+)</text>
        <dbReference type="Rhea" id="RHEA:28610"/>
        <dbReference type="ChEBI" id="CHEBI:15377"/>
        <dbReference type="ChEBI" id="CHEBI:15378"/>
        <dbReference type="ChEBI" id="CHEBI:33019"/>
        <dbReference type="ChEBI" id="CHEBI:57464"/>
        <dbReference type="ChEBI" id="CHEBI:61314"/>
        <dbReference type="EC" id="3.6.1.66"/>
    </reaction>
</comment>
<dbReference type="GO" id="GO:0000166">
    <property type="term" value="F:nucleotide binding"/>
    <property type="evidence" value="ECO:0007669"/>
    <property type="project" value="UniProtKB-KW"/>
</dbReference>
<evidence type="ECO:0000256" key="3">
    <source>
        <dbReference type="ARBA" id="ARBA00022723"/>
    </source>
</evidence>
<comment type="similarity">
    <text evidence="1 10 11">Belongs to the HAM1 NTPase family.</text>
</comment>
<evidence type="ECO:0000313" key="13">
    <source>
        <dbReference type="Proteomes" id="UP000317093"/>
    </source>
</evidence>
<comment type="function">
    <text evidence="10">Pyrophosphatase that catalyzes the hydrolysis of nucleoside triphosphates to their monophosphate derivatives, with a high preference for the non-canonical purine nucleotides XTP (xanthosine triphosphate), dITP (deoxyinosine triphosphate) and ITP. Seems to function as a house-cleaning enzyme that removes non-canonical purine nucleotides from the nucleotide pool, thus preventing their incorporation into DNA/RNA and avoiding chromosomal lesions.</text>
</comment>
<dbReference type="InterPro" id="IPR002637">
    <property type="entry name" value="RdgB/HAM1"/>
</dbReference>
<evidence type="ECO:0000256" key="1">
    <source>
        <dbReference type="ARBA" id="ARBA00008023"/>
    </source>
</evidence>
<evidence type="ECO:0000256" key="7">
    <source>
        <dbReference type="ARBA" id="ARBA00023080"/>
    </source>
</evidence>
<organism evidence="12 13">
    <name type="scientific">Kolteria novifilia</name>
    <dbReference type="NCBI Taxonomy" id="2527975"/>
    <lineage>
        <taxon>Bacteria</taxon>
        <taxon>Pseudomonadati</taxon>
        <taxon>Planctomycetota</taxon>
        <taxon>Planctomycetia</taxon>
        <taxon>Kolteriales</taxon>
        <taxon>Kolteriaceae</taxon>
        <taxon>Kolteria</taxon>
    </lineage>
</organism>
<evidence type="ECO:0000256" key="8">
    <source>
        <dbReference type="ARBA" id="ARBA00051875"/>
    </source>
</evidence>
<dbReference type="EMBL" id="CP036279">
    <property type="protein sequence ID" value="QDU59484.1"/>
    <property type="molecule type" value="Genomic_DNA"/>
</dbReference>
<keyword evidence="7 10" id="KW-0546">Nucleotide metabolism</keyword>
<keyword evidence="5 10" id="KW-0378">Hydrolase</keyword>
<evidence type="ECO:0000256" key="2">
    <source>
        <dbReference type="ARBA" id="ARBA00011738"/>
    </source>
</evidence>
<name>A0A518AXP6_9BACT</name>
<dbReference type="InterPro" id="IPR020922">
    <property type="entry name" value="dITP/XTP_pyrophosphatase"/>
</dbReference>
<dbReference type="EC" id="3.6.1.66" evidence="10"/>
<dbReference type="CDD" id="cd00515">
    <property type="entry name" value="HAM1"/>
    <property type="match status" value="1"/>
</dbReference>
<dbReference type="NCBIfam" id="TIGR00042">
    <property type="entry name" value="RdgB/HAM1 family non-canonical purine NTP pyrophosphatase"/>
    <property type="match status" value="1"/>
</dbReference>
<dbReference type="PANTHER" id="PTHR11067">
    <property type="entry name" value="INOSINE TRIPHOSPHATE PYROPHOSPHATASE/HAM1 PROTEIN"/>
    <property type="match status" value="1"/>
</dbReference>
<dbReference type="GO" id="GO:0035870">
    <property type="term" value="F:dITP diphosphatase activity"/>
    <property type="evidence" value="ECO:0007669"/>
    <property type="project" value="UniProtKB-UniRule"/>
</dbReference>
<evidence type="ECO:0000256" key="6">
    <source>
        <dbReference type="ARBA" id="ARBA00022842"/>
    </source>
</evidence>
<dbReference type="Proteomes" id="UP000317093">
    <property type="component" value="Chromosome"/>
</dbReference>
<dbReference type="GO" id="GO:0005829">
    <property type="term" value="C:cytosol"/>
    <property type="evidence" value="ECO:0007669"/>
    <property type="project" value="TreeGrafter"/>
</dbReference>
<keyword evidence="13" id="KW-1185">Reference proteome</keyword>